<keyword evidence="2 9" id="KW-0813">Transport</keyword>
<evidence type="ECO:0000256" key="1">
    <source>
        <dbReference type="ARBA" id="ARBA00004429"/>
    </source>
</evidence>
<proteinExistence type="inferred from homology"/>
<dbReference type="InterPro" id="IPR007387">
    <property type="entry name" value="TRAP_DctQ"/>
</dbReference>
<accession>A0A7Y5EIM1</accession>
<reference evidence="11 12" key="1">
    <citation type="submission" date="2020-06" db="EMBL/GenBank/DDBJ databases">
        <title>Rheinheimera sp. nov., a marine bacterium isolated from coastal.</title>
        <authorList>
            <person name="Yu Q."/>
            <person name="Qi Y."/>
            <person name="Pu J."/>
        </authorList>
    </citation>
    <scope>NUCLEOTIDE SEQUENCE [LARGE SCALE GENOMIC DNA]</scope>
    <source>
        <strain evidence="11 12">YQF-2</strain>
    </source>
</reference>
<keyword evidence="3" id="KW-1003">Cell membrane</keyword>
<evidence type="ECO:0000256" key="6">
    <source>
        <dbReference type="ARBA" id="ARBA00022989"/>
    </source>
</evidence>
<keyword evidence="4 9" id="KW-0997">Cell inner membrane</keyword>
<comment type="function">
    <text evidence="9">Part of the tripartite ATP-independent periplasmic (TRAP) transport system.</text>
</comment>
<dbReference type="RefSeq" id="WP_173501872.1">
    <property type="nucleotide sequence ID" value="NZ_JABSOD010000015.1"/>
</dbReference>
<comment type="caution">
    <text evidence="11">The sequence shown here is derived from an EMBL/GenBank/DDBJ whole genome shotgun (WGS) entry which is preliminary data.</text>
</comment>
<comment type="similarity">
    <text evidence="8 9">Belongs to the TRAP transporter small permease family.</text>
</comment>
<keyword evidence="6 9" id="KW-1133">Transmembrane helix</keyword>
<dbReference type="PANTHER" id="PTHR35011">
    <property type="entry name" value="2,3-DIKETO-L-GULONATE TRAP TRANSPORTER SMALL PERMEASE PROTEIN YIAM"/>
    <property type="match status" value="1"/>
</dbReference>
<name>A0A7Y5EIM1_9GAMM</name>
<comment type="subunit">
    <text evidence="9">The complex comprises the extracytoplasmic solute receptor protein and the two transmembrane proteins.</text>
</comment>
<dbReference type="EMBL" id="JABSOD010000015">
    <property type="protein sequence ID" value="NRQ43634.1"/>
    <property type="molecule type" value="Genomic_DNA"/>
</dbReference>
<feature type="transmembrane region" description="Helical" evidence="9">
    <location>
        <begin position="12"/>
        <end position="31"/>
    </location>
</feature>
<dbReference type="Pfam" id="PF04290">
    <property type="entry name" value="DctQ"/>
    <property type="match status" value="1"/>
</dbReference>
<keyword evidence="12" id="KW-1185">Reference proteome</keyword>
<dbReference type="AlphaFoldDB" id="A0A7Y5EIM1"/>
<dbReference type="GO" id="GO:0015740">
    <property type="term" value="P:C4-dicarboxylate transport"/>
    <property type="evidence" value="ECO:0007669"/>
    <property type="project" value="TreeGrafter"/>
</dbReference>
<organism evidence="11 12">
    <name type="scientific">Rheinheimera lutimaris</name>
    <dbReference type="NCBI Taxonomy" id="2740584"/>
    <lineage>
        <taxon>Bacteria</taxon>
        <taxon>Pseudomonadati</taxon>
        <taxon>Pseudomonadota</taxon>
        <taxon>Gammaproteobacteria</taxon>
        <taxon>Chromatiales</taxon>
        <taxon>Chromatiaceae</taxon>
        <taxon>Rheinheimera</taxon>
    </lineage>
</organism>
<evidence type="ECO:0000256" key="7">
    <source>
        <dbReference type="ARBA" id="ARBA00023136"/>
    </source>
</evidence>
<comment type="subcellular location">
    <subcellularLocation>
        <location evidence="1 9">Cell inner membrane</location>
        <topology evidence="1 9">Multi-pass membrane protein</topology>
    </subcellularLocation>
</comment>
<dbReference type="InterPro" id="IPR055348">
    <property type="entry name" value="DctQ"/>
</dbReference>
<dbReference type="PANTHER" id="PTHR35011:SF2">
    <property type="entry name" value="2,3-DIKETO-L-GULONATE TRAP TRANSPORTER SMALL PERMEASE PROTEIN YIAM"/>
    <property type="match status" value="1"/>
</dbReference>
<keyword evidence="7 9" id="KW-0472">Membrane</keyword>
<feature type="transmembrane region" description="Helical" evidence="9">
    <location>
        <begin position="87"/>
        <end position="110"/>
    </location>
</feature>
<feature type="transmembrane region" description="Helical" evidence="9">
    <location>
        <begin position="51"/>
        <end position="75"/>
    </location>
</feature>
<keyword evidence="5 9" id="KW-0812">Transmembrane</keyword>
<evidence type="ECO:0000256" key="9">
    <source>
        <dbReference type="RuleBase" id="RU369079"/>
    </source>
</evidence>
<evidence type="ECO:0000259" key="10">
    <source>
        <dbReference type="Pfam" id="PF04290"/>
    </source>
</evidence>
<gene>
    <name evidence="11" type="ORF">HRH59_13855</name>
</gene>
<evidence type="ECO:0000256" key="3">
    <source>
        <dbReference type="ARBA" id="ARBA00022475"/>
    </source>
</evidence>
<dbReference type="GO" id="GO:0005886">
    <property type="term" value="C:plasma membrane"/>
    <property type="evidence" value="ECO:0007669"/>
    <property type="project" value="UniProtKB-SubCell"/>
</dbReference>
<dbReference type="GO" id="GO:0022857">
    <property type="term" value="F:transmembrane transporter activity"/>
    <property type="evidence" value="ECO:0007669"/>
    <property type="project" value="UniProtKB-UniRule"/>
</dbReference>
<evidence type="ECO:0000256" key="4">
    <source>
        <dbReference type="ARBA" id="ARBA00022519"/>
    </source>
</evidence>
<evidence type="ECO:0000256" key="2">
    <source>
        <dbReference type="ARBA" id="ARBA00022448"/>
    </source>
</evidence>
<evidence type="ECO:0000313" key="11">
    <source>
        <dbReference type="EMBL" id="NRQ43634.1"/>
    </source>
</evidence>
<dbReference type="Proteomes" id="UP000523161">
    <property type="component" value="Unassembled WGS sequence"/>
</dbReference>
<evidence type="ECO:0000313" key="12">
    <source>
        <dbReference type="Proteomes" id="UP000523161"/>
    </source>
</evidence>
<feature type="transmembrane region" description="Helical" evidence="9">
    <location>
        <begin position="130"/>
        <end position="155"/>
    </location>
</feature>
<feature type="domain" description="Tripartite ATP-independent periplasmic transporters DctQ component" evidence="10">
    <location>
        <begin position="23"/>
        <end position="151"/>
    </location>
</feature>
<protein>
    <recommendedName>
        <fullName evidence="9">TRAP transporter small permease protein</fullName>
    </recommendedName>
</protein>
<evidence type="ECO:0000256" key="8">
    <source>
        <dbReference type="ARBA" id="ARBA00038436"/>
    </source>
</evidence>
<evidence type="ECO:0000256" key="5">
    <source>
        <dbReference type="ARBA" id="ARBA00022692"/>
    </source>
</evidence>
<sequence>MIKLVHWVDSILKWFLAALMAAIVLVVSWQVVSRFVLNAPSSITEELSRTLLIWIGMVGAAFAYRTGVHLGLDIVTQKFNPAVRRRLAIVLTAAVVIFAIAVMVVGGGNLVALTYELNQMSAALNIKMAYIYIALPLSGLLIAFYGVCQLYFMLINKPMQPVEGMH</sequence>